<organism evidence="4 5">
    <name type="scientific">Amblyomma americanum</name>
    <name type="common">Lone star tick</name>
    <dbReference type="NCBI Taxonomy" id="6943"/>
    <lineage>
        <taxon>Eukaryota</taxon>
        <taxon>Metazoa</taxon>
        <taxon>Ecdysozoa</taxon>
        <taxon>Arthropoda</taxon>
        <taxon>Chelicerata</taxon>
        <taxon>Arachnida</taxon>
        <taxon>Acari</taxon>
        <taxon>Parasitiformes</taxon>
        <taxon>Ixodida</taxon>
        <taxon>Ixodoidea</taxon>
        <taxon>Ixodidae</taxon>
        <taxon>Amblyomminae</taxon>
        <taxon>Amblyomma</taxon>
    </lineage>
</organism>
<dbReference type="GO" id="GO:0070006">
    <property type="term" value="F:metalloaminopeptidase activity"/>
    <property type="evidence" value="ECO:0007669"/>
    <property type="project" value="TreeGrafter"/>
</dbReference>
<evidence type="ECO:0000313" key="4">
    <source>
        <dbReference type="EMBL" id="KAK8755035.1"/>
    </source>
</evidence>
<dbReference type="InterPro" id="IPR045357">
    <property type="entry name" value="Aminopeptidase_N-like_N"/>
</dbReference>
<dbReference type="GO" id="GO:0042277">
    <property type="term" value="F:peptide binding"/>
    <property type="evidence" value="ECO:0007669"/>
    <property type="project" value="TreeGrafter"/>
</dbReference>
<dbReference type="Pfam" id="PF17900">
    <property type="entry name" value="Peptidase_M1_N"/>
    <property type="match status" value="1"/>
</dbReference>
<feature type="compositionally biased region" description="Basic residues" evidence="1">
    <location>
        <begin position="105"/>
        <end position="146"/>
    </location>
</feature>
<name>A0AAQ4CXU5_AMBAM</name>
<comment type="caution">
    <text evidence="4">The sequence shown here is derived from an EMBL/GenBank/DDBJ whole genome shotgun (WGS) entry which is preliminary data.</text>
</comment>
<dbReference type="PANTHER" id="PTHR11533:SF294">
    <property type="entry name" value="THYROTROPIN-RELEASING HORMONE-DEGRADING ECTOENZYME"/>
    <property type="match status" value="1"/>
</dbReference>
<evidence type="ECO:0000256" key="1">
    <source>
        <dbReference type="SAM" id="MobiDB-lite"/>
    </source>
</evidence>
<dbReference type="InterPro" id="IPR050344">
    <property type="entry name" value="Peptidase_M1_aminopeptidases"/>
</dbReference>
<keyword evidence="2" id="KW-1133">Transmembrane helix</keyword>
<dbReference type="EMBL" id="JARKHS020036783">
    <property type="protein sequence ID" value="KAK8755035.1"/>
    <property type="molecule type" value="Genomic_DNA"/>
</dbReference>
<feature type="domain" description="Aminopeptidase N-like N-terminal" evidence="3">
    <location>
        <begin position="253"/>
        <end position="372"/>
    </location>
</feature>
<dbReference type="GO" id="GO:0043171">
    <property type="term" value="P:peptide catabolic process"/>
    <property type="evidence" value="ECO:0007669"/>
    <property type="project" value="TreeGrafter"/>
</dbReference>
<dbReference type="Proteomes" id="UP001321473">
    <property type="component" value="Unassembled WGS sequence"/>
</dbReference>
<evidence type="ECO:0000256" key="2">
    <source>
        <dbReference type="SAM" id="Phobius"/>
    </source>
</evidence>
<keyword evidence="2" id="KW-0812">Transmembrane</keyword>
<keyword evidence="5" id="KW-1185">Reference proteome</keyword>
<sequence>MYESSAEYVVGGRPKVRNTSRATGGTNTMQSIRALVGQRKWQVVIGVCLVMSVVAVAFPATVGHSMKQTAHRRAVTRAVYTVAQNEPAEEPREVFNAPMVDKKALAAHRRPTKAKTRKATTKKRKHPPPPPRKKPPKATTKKHKRPSPPPRKPPKMAEEKEPEAPEKDAPQKDLPAQDAPASSVVDASRPSVDSTTEKMTSKPVETAKMAAHKQEGSQPGNESIFRFSTVPLINDSASGDHNVEDIRLPRTVKPLAYKLVLTPIYGEQSMSFKGNVRITLEALAPTKLIQLHSANLVINRANLSLNFVSTAPGPDILSIRTNDYSQFLYINLAEDLLTGDKYELHIPFTTGALYDNGFNVRRYQRENGPPVYVRRVFTFQRNSNQFTSEDLSHVVEKAELQGPRQARDNCCQGSETRAYDRPCTLISADGNAKQR</sequence>
<dbReference type="GO" id="GO:0005737">
    <property type="term" value="C:cytoplasm"/>
    <property type="evidence" value="ECO:0007669"/>
    <property type="project" value="TreeGrafter"/>
</dbReference>
<accession>A0AAQ4CXU5</accession>
<dbReference type="SUPFAM" id="SSF63737">
    <property type="entry name" value="Leukotriene A4 hydrolase N-terminal domain"/>
    <property type="match status" value="1"/>
</dbReference>
<dbReference type="AlphaFoldDB" id="A0AAQ4CXU5"/>
<feature type="compositionally biased region" description="Basic and acidic residues" evidence="1">
    <location>
        <begin position="155"/>
        <end position="171"/>
    </location>
</feature>
<feature type="transmembrane region" description="Helical" evidence="2">
    <location>
        <begin position="41"/>
        <end position="63"/>
    </location>
</feature>
<keyword evidence="2" id="KW-0472">Membrane</keyword>
<evidence type="ECO:0000313" key="5">
    <source>
        <dbReference type="Proteomes" id="UP001321473"/>
    </source>
</evidence>
<dbReference type="InterPro" id="IPR042097">
    <property type="entry name" value="Aminopeptidase_N-like_N_sf"/>
</dbReference>
<protein>
    <recommendedName>
        <fullName evidence="3">Aminopeptidase N-like N-terminal domain-containing protein</fullName>
    </recommendedName>
</protein>
<proteinExistence type="predicted"/>
<gene>
    <name evidence="4" type="ORF">V5799_002261</name>
</gene>
<dbReference type="GO" id="GO:0008270">
    <property type="term" value="F:zinc ion binding"/>
    <property type="evidence" value="ECO:0007669"/>
    <property type="project" value="TreeGrafter"/>
</dbReference>
<dbReference type="GO" id="GO:0006508">
    <property type="term" value="P:proteolysis"/>
    <property type="evidence" value="ECO:0007669"/>
    <property type="project" value="TreeGrafter"/>
</dbReference>
<evidence type="ECO:0000259" key="3">
    <source>
        <dbReference type="Pfam" id="PF17900"/>
    </source>
</evidence>
<dbReference type="GO" id="GO:0005615">
    <property type="term" value="C:extracellular space"/>
    <property type="evidence" value="ECO:0007669"/>
    <property type="project" value="TreeGrafter"/>
</dbReference>
<reference evidence="4 5" key="1">
    <citation type="journal article" date="2023" name="Arcadia Sci">
        <title>De novo assembly of a long-read Amblyomma americanum tick genome.</title>
        <authorList>
            <person name="Chou S."/>
            <person name="Poskanzer K.E."/>
            <person name="Rollins M."/>
            <person name="Thuy-Boun P.S."/>
        </authorList>
    </citation>
    <scope>NUCLEOTIDE SEQUENCE [LARGE SCALE GENOMIC DNA]</scope>
    <source>
        <strain evidence="4">F_SG_1</strain>
        <tissue evidence="4">Salivary glands</tissue>
    </source>
</reference>
<dbReference type="PANTHER" id="PTHR11533">
    <property type="entry name" value="PROTEASE M1 ZINC METALLOPROTEASE"/>
    <property type="match status" value="1"/>
</dbReference>
<dbReference type="Gene3D" id="2.60.40.1730">
    <property type="entry name" value="tricorn interacting facor f3 domain"/>
    <property type="match status" value="1"/>
</dbReference>
<feature type="region of interest" description="Disordered" evidence="1">
    <location>
        <begin position="103"/>
        <end position="204"/>
    </location>
</feature>
<dbReference type="GO" id="GO:0016020">
    <property type="term" value="C:membrane"/>
    <property type="evidence" value="ECO:0007669"/>
    <property type="project" value="TreeGrafter"/>
</dbReference>